<feature type="compositionally biased region" description="Low complexity" evidence="2">
    <location>
        <begin position="723"/>
        <end position="732"/>
    </location>
</feature>
<dbReference type="STRING" id="984487.A0A1E4SG38"/>
<dbReference type="GO" id="GO:0003723">
    <property type="term" value="F:RNA binding"/>
    <property type="evidence" value="ECO:0007669"/>
    <property type="project" value="UniProtKB-UniRule"/>
</dbReference>
<feature type="compositionally biased region" description="Low complexity" evidence="2">
    <location>
        <begin position="632"/>
        <end position="644"/>
    </location>
</feature>
<accession>A0A1E4SG38</accession>
<protein>
    <recommendedName>
        <fullName evidence="3">RRM domain-containing protein</fullName>
    </recommendedName>
</protein>
<dbReference type="OrthoDB" id="48651at2759"/>
<feature type="region of interest" description="Disordered" evidence="2">
    <location>
        <begin position="253"/>
        <end position="388"/>
    </location>
</feature>
<proteinExistence type="predicted"/>
<dbReference type="InterPro" id="IPR000504">
    <property type="entry name" value="RRM_dom"/>
</dbReference>
<feature type="compositionally biased region" description="Basic and acidic residues" evidence="2">
    <location>
        <begin position="618"/>
        <end position="631"/>
    </location>
</feature>
<feature type="compositionally biased region" description="Polar residues" evidence="2">
    <location>
        <begin position="286"/>
        <end position="297"/>
    </location>
</feature>
<feature type="compositionally biased region" description="Basic and acidic residues" evidence="2">
    <location>
        <begin position="751"/>
        <end position="761"/>
    </location>
</feature>
<feature type="region of interest" description="Disordered" evidence="2">
    <location>
        <begin position="155"/>
        <end position="200"/>
    </location>
</feature>
<feature type="compositionally biased region" description="Pro residues" evidence="2">
    <location>
        <begin position="191"/>
        <end position="200"/>
    </location>
</feature>
<feature type="compositionally biased region" description="Basic residues" evidence="2">
    <location>
        <begin position="711"/>
        <end position="721"/>
    </location>
</feature>
<evidence type="ECO:0000313" key="5">
    <source>
        <dbReference type="Proteomes" id="UP000094285"/>
    </source>
</evidence>
<name>A0A1E4SG38_9ASCO</name>
<evidence type="ECO:0000256" key="1">
    <source>
        <dbReference type="PROSITE-ProRule" id="PRU00176"/>
    </source>
</evidence>
<dbReference type="InterPro" id="IPR035979">
    <property type="entry name" value="RBD_domain_sf"/>
</dbReference>
<evidence type="ECO:0000313" key="4">
    <source>
        <dbReference type="EMBL" id="ODV78479.1"/>
    </source>
</evidence>
<feature type="domain" description="RRM" evidence="3">
    <location>
        <begin position="42"/>
        <end position="126"/>
    </location>
</feature>
<gene>
    <name evidence="4" type="ORF">CANTADRAFT_267497</name>
</gene>
<feature type="compositionally biased region" description="Polar residues" evidence="2">
    <location>
        <begin position="308"/>
        <end position="332"/>
    </location>
</feature>
<dbReference type="RefSeq" id="XP_020063601.1">
    <property type="nucleotide sequence ID" value="XM_020207867.1"/>
</dbReference>
<sequence>MASISVPIEKGYGSPYPGDHYGRPGNNYSRHPGVGGGQGPPYIVKLLNLPITADDGFVEDLFRSRYTQFVKFKIVADPSSNILETHVIKKVAFVELHSAADLAKALKWQDLYYKGNRRVVIELADFGDFQHCINFNKEHEQDIARIQEDFLAGRHRDGAFGPRGSTSRSPVRGNPPLNSTRPTPAFDNAPPLVPPGPPKPKFNPFGAAKPVDVLSKEKEIEKKLINLNKTTVQTLGPDGEAVDVQSTIKHFHEAASPKLRRNSINNSRRSSTEGRRPSVSILKRPSISNTAPQQDITESTKHRDTKKTPLSATQQSGSASNSHPATATNQPANAVATPPPQNVYDTNGKSLAELLSGKNTSISEIRGRNSSRSQKSSPKPVVSKPVILKKKVPVTSSLNTGSSSQISEDKDKATIIEVSSLNPDDVAQSDQIVKQLDLVNKEEPIQNDPITTKVDVESSIEPVRQSVNQLQLLNQNLGPYKADAVSSQENQRDEVKGTGVPQDSKIAPVRPIEDDRPDFRKHLSELVNKKVYLDKEKRLNRNNRHDKYHGHDNGEVENQRLSSEDGRPRNRGFNNGHGHRYRNRSPKTYSSRGGRYARSEEHNEADSKPNNDGQKNGDPTETRRNKKKDTDSSGASKSSSVDPSAEGKGDIQNGSASETNGSSELHNQQVPHSTANNEVTQQARGDTEKNSDVSGKPENGQVNLESEAKGGRPRGRGRGRGSSRGSSFSRGRSGFRGRGSHGHNLQYVRPKPTEEFKAEPN</sequence>
<dbReference type="SUPFAM" id="SSF54928">
    <property type="entry name" value="RNA-binding domain, RBD"/>
    <property type="match status" value="1"/>
</dbReference>
<feature type="compositionally biased region" description="Polar residues" evidence="2">
    <location>
        <begin position="652"/>
        <end position="684"/>
    </location>
</feature>
<feature type="compositionally biased region" description="Low complexity" evidence="2">
    <location>
        <begin position="370"/>
        <end position="386"/>
    </location>
</feature>
<evidence type="ECO:0000256" key="2">
    <source>
        <dbReference type="SAM" id="MobiDB-lite"/>
    </source>
</evidence>
<keyword evidence="5" id="KW-1185">Reference proteome</keyword>
<feature type="compositionally biased region" description="Basic and acidic residues" evidence="2">
    <location>
        <begin position="536"/>
        <end position="568"/>
    </location>
</feature>
<feature type="region of interest" description="Disordered" evidence="2">
    <location>
        <begin position="15"/>
        <end position="34"/>
    </location>
</feature>
<feature type="compositionally biased region" description="Basic and acidic residues" evidence="2">
    <location>
        <begin position="597"/>
        <end position="609"/>
    </location>
</feature>
<organism evidence="4 5">
    <name type="scientific">Suhomyces tanzawaensis NRRL Y-17324</name>
    <dbReference type="NCBI Taxonomy" id="984487"/>
    <lineage>
        <taxon>Eukaryota</taxon>
        <taxon>Fungi</taxon>
        <taxon>Dikarya</taxon>
        <taxon>Ascomycota</taxon>
        <taxon>Saccharomycotina</taxon>
        <taxon>Pichiomycetes</taxon>
        <taxon>Debaryomycetaceae</taxon>
        <taxon>Suhomyces</taxon>
    </lineage>
</organism>
<dbReference type="Proteomes" id="UP000094285">
    <property type="component" value="Unassembled WGS sequence"/>
</dbReference>
<dbReference type="PROSITE" id="PS50102">
    <property type="entry name" value="RRM"/>
    <property type="match status" value="1"/>
</dbReference>
<feature type="region of interest" description="Disordered" evidence="2">
    <location>
        <begin position="536"/>
        <end position="761"/>
    </location>
</feature>
<keyword evidence="1" id="KW-0694">RNA-binding</keyword>
<dbReference type="AlphaFoldDB" id="A0A1E4SG38"/>
<feature type="region of interest" description="Disordered" evidence="2">
    <location>
        <begin position="484"/>
        <end position="517"/>
    </location>
</feature>
<dbReference type="GeneID" id="30982004"/>
<dbReference type="CDD" id="cd00590">
    <property type="entry name" value="RRM_SF"/>
    <property type="match status" value="1"/>
</dbReference>
<dbReference type="EMBL" id="KV453913">
    <property type="protein sequence ID" value="ODV78479.1"/>
    <property type="molecule type" value="Genomic_DNA"/>
</dbReference>
<evidence type="ECO:0000259" key="3">
    <source>
        <dbReference type="PROSITE" id="PS50102"/>
    </source>
</evidence>
<reference evidence="5" key="1">
    <citation type="submission" date="2016-05" db="EMBL/GenBank/DDBJ databases">
        <title>Comparative genomics of biotechnologically important yeasts.</title>
        <authorList>
            <consortium name="DOE Joint Genome Institute"/>
            <person name="Riley R."/>
            <person name="Haridas S."/>
            <person name="Wolfe K.H."/>
            <person name="Lopes M.R."/>
            <person name="Hittinger C.T."/>
            <person name="Goker M."/>
            <person name="Salamov A."/>
            <person name="Wisecaver J."/>
            <person name="Long T.M."/>
            <person name="Aerts A.L."/>
            <person name="Barry K."/>
            <person name="Choi C."/>
            <person name="Clum A."/>
            <person name="Coughlan A.Y."/>
            <person name="Deshpande S."/>
            <person name="Douglass A.P."/>
            <person name="Hanson S.J."/>
            <person name="Klenk H.-P."/>
            <person name="Labutti K."/>
            <person name="Lapidus A."/>
            <person name="Lindquist E."/>
            <person name="Lipzen A."/>
            <person name="Meier-Kolthoff J.P."/>
            <person name="Ohm R.A."/>
            <person name="Otillar R.P."/>
            <person name="Pangilinan J."/>
            <person name="Peng Y."/>
            <person name="Rokas A."/>
            <person name="Rosa C.A."/>
            <person name="Scheuner C."/>
            <person name="Sibirny A.A."/>
            <person name="Slot J.C."/>
            <person name="Stielow J.B."/>
            <person name="Sun H."/>
            <person name="Kurtzman C.P."/>
            <person name="Blackwell M."/>
            <person name="Grigoriev I.V."/>
            <person name="Jeffries T.W."/>
        </authorList>
    </citation>
    <scope>NUCLEOTIDE SEQUENCE [LARGE SCALE GENOMIC DNA]</scope>
    <source>
        <strain evidence="5">NRRL Y-17324</strain>
    </source>
</reference>